<dbReference type="GO" id="GO:0052689">
    <property type="term" value="F:carboxylic ester hydrolase activity"/>
    <property type="evidence" value="ECO:0007669"/>
    <property type="project" value="TreeGrafter"/>
</dbReference>
<evidence type="ECO:0000259" key="1">
    <source>
        <dbReference type="Pfam" id="PF05448"/>
    </source>
</evidence>
<gene>
    <name evidence="2" type="ORF">METZ01_LOCUS184536</name>
</gene>
<dbReference type="SUPFAM" id="SSF53474">
    <property type="entry name" value="alpha/beta-Hydrolases"/>
    <property type="match status" value="1"/>
</dbReference>
<dbReference type="PANTHER" id="PTHR40111:SF1">
    <property type="entry name" value="CEPHALOSPORIN-C DEACETYLASE"/>
    <property type="match status" value="1"/>
</dbReference>
<feature type="non-terminal residue" evidence="2">
    <location>
        <position position="1"/>
    </location>
</feature>
<dbReference type="Gene3D" id="3.40.50.1820">
    <property type="entry name" value="alpha/beta hydrolase"/>
    <property type="match status" value="1"/>
</dbReference>
<dbReference type="Pfam" id="PF05448">
    <property type="entry name" value="AXE1"/>
    <property type="match status" value="1"/>
</dbReference>
<dbReference type="InterPro" id="IPR029058">
    <property type="entry name" value="AB_hydrolase_fold"/>
</dbReference>
<dbReference type="AlphaFoldDB" id="A0A382D0T7"/>
<dbReference type="EMBL" id="UINC01036945">
    <property type="protein sequence ID" value="SVB31682.1"/>
    <property type="molecule type" value="Genomic_DNA"/>
</dbReference>
<dbReference type="InterPro" id="IPR008391">
    <property type="entry name" value="AXE1_dom"/>
</dbReference>
<protein>
    <recommendedName>
        <fullName evidence="1">Acetyl xylan esterase domain-containing protein</fullName>
    </recommendedName>
</protein>
<feature type="domain" description="Acetyl xylan esterase" evidence="1">
    <location>
        <begin position="132"/>
        <end position="415"/>
    </location>
</feature>
<sequence length="423" mass="48103">VKIILFILCTLAAAAHGATGIYLRPVFEKSANGIFNKNKEVHFGFELNNRLKDQVEVKVVWQVTTDQKQPVVKSTPSKIKLAADEKRVASYAAKIPAPGFYKGTITCTWEGGQISQTVQVGYAPEKLLPPLTKEPDFKKFWDESRARLEKVNPKYRLIHQPELSKGELNVYEVSMRSLGNVRVRGWYEVPKSKGPHPVILRVPGYGGNMKPIARFKDMIVFSFNPRGHGNSQEDIKGKPSNYWIRGLDNKEGYYYQGAYLDCVRAVDFLCSRKEVDPKRIAVEGGSQGGGLSLSTAALDSRISLCAPHIPFLTNWELYFKTSHWPEMDEWIEAKELRTWQSTLKTLSYFDTMNMAPRIECSVFMGVGLQDAICPPVTCFAVYNRVKGKKEYRVYPNAKHHADKAHHQLVFNWMRKHFGLKLLQ</sequence>
<organism evidence="2">
    <name type="scientific">marine metagenome</name>
    <dbReference type="NCBI Taxonomy" id="408172"/>
    <lineage>
        <taxon>unclassified sequences</taxon>
        <taxon>metagenomes</taxon>
        <taxon>ecological metagenomes</taxon>
    </lineage>
</organism>
<proteinExistence type="predicted"/>
<name>A0A382D0T7_9ZZZZ</name>
<reference evidence="2" key="1">
    <citation type="submission" date="2018-05" db="EMBL/GenBank/DDBJ databases">
        <authorList>
            <person name="Lanie J.A."/>
            <person name="Ng W.-L."/>
            <person name="Kazmierczak K.M."/>
            <person name="Andrzejewski T.M."/>
            <person name="Davidsen T.M."/>
            <person name="Wayne K.J."/>
            <person name="Tettelin H."/>
            <person name="Glass J.I."/>
            <person name="Rusch D."/>
            <person name="Podicherti R."/>
            <person name="Tsui H.-C.T."/>
            <person name="Winkler M.E."/>
        </authorList>
    </citation>
    <scope>NUCLEOTIDE SEQUENCE</scope>
</reference>
<dbReference type="GO" id="GO:0005976">
    <property type="term" value="P:polysaccharide metabolic process"/>
    <property type="evidence" value="ECO:0007669"/>
    <property type="project" value="TreeGrafter"/>
</dbReference>
<evidence type="ECO:0000313" key="2">
    <source>
        <dbReference type="EMBL" id="SVB31682.1"/>
    </source>
</evidence>
<dbReference type="PANTHER" id="PTHR40111">
    <property type="entry name" value="CEPHALOSPORIN-C DEACETYLASE"/>
    <property type="match status" value="1"/>
</dbReference>
<accession>A0A382D0T7</accession>
<dbReference type="InterPro" id="IPR039069">
    <property type="entry name" value="CE7"/>
</dbReference>